<evidence type="ECO:0000256" key="5">
    <source>
        <dbReference type="ARBA" id="ARBA00023239"/>
    </source>
</evidence>
<dbReference type="EMBL" id="LJKA01000010">
    <property type="protein sequence ID" value="KZD40263.1"/>
    <property type="molecule type" value="Genomic_DNA"/>
</dbReference>
<evidence type="ECO:0000313" key="8">
    <source>
        <dbReference type="Proteomes" id="UP000076501"/>
    </source>
</evidence>
<comment type="caution">
    <text evidence="7">The sequence shown here is derived from an EMBL/GenBank/DDBJ whole genome shotgun (WGS) entry which is preliminary data.</text>
</comment>
<dbReference type="PANTHER" id="PTHR43277:SF4">
    <property type="entry name" value="ARGININE DECARBOXYLASE"/>
    <property type="match status" value="1"/>
</dbReference>
<organism evidence="7 8">
    <name type="scientific">Bacillus cereus</name>
    <dbReference type="NCBI Taxonomy" id="1396"/>
    <lineage>
        <taxon>Bacteria</taxon>
        <taxon>Bacillati</taxon>
        <taxon>Bacillota</taxon>
        <taxon>Bacilli</taxon>
        <taxon>Bacillales</taxon>
        <taxon>Bacillaceae</taxon>
        <taxon>Bacillus</taxon>
        <taxon>Bacillus cereus group</taxon>
    </lineage>
</organism>
<dbReference type="Pfam" id="PF01276">
    <property type="entry name" value="OKR_DC_1"/>
    <property type="match status" value="1"/>
</dbReference>
<dbReference type="GO" id="GO:0016831">
    <property type="term" value="F:carboxy-lyase activity"/>
    <property type="evidence" value="ECO:0007669"/>
    <property type="project" value="UniProtKB-KW"/>
</dbReference>
<comment type="cofactor">
    <cofactor evidence="1">
        <name>pyridoxal 5'-phosphate</name>
        <dbReference type="ChEBI" id="CHEBI:597326"/>
    </cofactor>
</comment>
<dbReference type="PROSITE" id="PS00703">
    <property type="entry name" value="OKR_DC_1"/>
    <property type="match status" value="1"/>
</dbReference>
<gene>
    <name evidence="7" type="ORF">B4082_0670</name>
</gene>
<dbReference type="AlphaFoldDB" id="A0A161TEX8"/>
<evidence type="ECO:0000313" key="7">
    <source>
        <dbReference type="EMBL" id="KZD40263.1"/>
    </source>
</evidence>
<dbReference type="RefSeq" id="WP_231428595.1">
    <property type="nucleotide sequence ID" value="NZ_JAEHBS010000050.1"/>
</dbReference>
<evidence type="ECO:0000256" key="3">
    <source>
        <dbReference type="ARBA" id="ARBA00022793"/>
    </source>
</evidence>
<dbReference type="InterPro" id="IPR015421">
    <property type="entry name" value="PyrdxlP-dep_Trfase_major"/>
</dbReference>
<proteinExistence type="inferred from homology"/>
<reference evidence="7 8" key="1">
    <citation type="submission" date="2015-09" db="EMBL/GenBank/DDBJ databases">
        <title>Bacillus cereus food isolates.</title>
        <authorList>
            <person name="Boekhorst J."/>
        </authorList>
    </citation>
    <scope>NUCLEOTIDE SEQUENCE [LARGE SCALE GENOMIC DNA]</scope>
    <source>
        <strain evidence="7 8">B4082</strain>
    </source>
</reference>
<accession>A0A161TEX8</accession>
<dbReference type="Gene3D" id="3.40.640.10">
    <property type="entry name" value="Type I PLP-dependent aspartate aminotransferase-like (Major domain)"/>
    <property type="match status" value="1"/>
</dbReference>
<evidence type="ECO:0000256" key="4">
    <source>
        <dbReference type="ARBA" id="ARBA00022898"/>
    </source>
</evidence>
<dbReference type="CDD" id="cd00615">
    <property type="entry name" value="Orn_deC_like"/>
    <property type="match status" value="1"/>
</dbReference>
<dbReference type="InterPro" id="IPR000310">
    <property type="entry name" value="Orn/Lys/Arg_deCO2ase_major_dom"/>
</dbReference>
<keyword evidence="5" id="KW-0456">Lyase</keyword>
<dbReference type="InterPro" id="IPR015424">
    <property type="entry name" value="PyrdxlP-dep_Trfase"/>
</dbReference>
<evidence type="ECO:0000256" key="2">
    <source>
        <dbReference type="ARBA" id="ARBA00010671"/>
    </source>
</evidence>
<feature type="domain" description="Orn/Lys/Arg decarboxylases family 1 pyridoxal-P attachment site" evidence="6">
    <location>
        <begin position="234"/>
        <end position="248"/>
    </location>
</feature>
<protein>
    <submittedName>
        <fullName evidence="7">Arginine decarboxylase</fullName>
    </submittedName>
</protein>
<keyword evidence="4" id="KW-0663">Pyridoxal phosphate</keyword>
<evidence type="ECO:0000259" key="6">
    <source>
        <dbReference type="PROSITE" id="PS00703"/>
    </source>
</evidence>
<dbReference type="Pfam" id="PF03711">
    <property type="entry name" value="OKR_DC_1_C"/>
    <property type="match status" value="1"/>
</dbReference>
<dbReference type="Gene3D" id="3.90.100.10">
    <property type="entry name" value="Orn/Lys/Arg decarboxylase, C-terminal domain"/>
    <property type="match status" value="1"/>
</dbReference>
<evidence type="ECO:0000256" key="1">
    <source>
        <dbReference type="ARBA" id="ARBA00001933"/>
    </source>
</evidence>
<dbReference type="Proteomes" id="UP000076501">
    <property type="component" value="Unassembled WGS sequence"/>
</dbReference>
<dbReference type="PANTHER" id="PTHR43277">
    <property type="entry name" value="ARGININE DECARBOXYLASE"/>
    <property type="match status" value="1"/>
</dbReference>
<sequence length="505" mass="55407">MQIQLNTIKSKCKDEQYETPLITGVKNYIEGNFLQMHTPGHIKGRGLDEEFTTYFGKNTLDFDLVGIPPLDYLRHPTGIIHEAQKLAAKAFGADYTIFSVQGTSSANVVMIMSICNPGDKIIVPRNVHASIVSGLILSGAVPIFISPEIDPVYGVCHGISLENIQKTLDEHPDVKGVCIINPTYYGVVTDLKQIIDYVHSKGIPVIVDEAQGSHVHFHPDLPMSAMQAGADIASSSMHKMGGSFTQTSVINVREGLVSLDRVKENFSLITTTSANYILMASLDAARKQLAINGEKLLGRAIALSRKARNEIDQMYGLSCLKPEDLNHSSSSFALDETKLCINVTNWGVTGREVENILRDDYRIEVELSDVNNILFIITIGHDESDISRLVQALGSLARRFNNGEIQSDAKQFARSQWSMNVLTPPQSALTPREAYFAKVKYVELDQAIGRVAAESVLVTPPGIPVLLPGEIITKDITDYLNYCLELGLSVQSSNGLHAIKVIDDK</sequence>
<dbReference type="SUPFAM" id="SSF53383">
    <property type="entry name" value="PLP-dependent transferases"/>
    <property type="match status" value="1"/>
</dbReference>
<dbReference type="InterPro" id="IPR052357">
    <property type="entry name" value="Orn_Lys_Arg_decarboxylase-I"/>
</dbReference>
<comment type="similarity">
    <text evidence="2">Belongs to the Orn/Lys/Arg decarboxylase class-I family.</text>
</comment>
<dbReference type="InterPro" id="IPR008286">
    <property type="entry name" value="Prn/Lys/Arg_de-COase_C"/>
</dbReference>
<dbReference type="PATRIC" id="fig|1396.539.peg.4936"/>
<name>A0A161TEX8_BACCE</name>
<keyword evidence="3" id="KW-0210">Decarboxylase</keyword>